<comment type="caution">
    <text evidence="2">The sequence shown here is derived from an EMBL/GenBank/DDBJ whole genome shotgun (WGS) entry which is preliminary data.</text>
</comment>
<organism evidence="2 3">
    <name type="scientific">Paenibacillus xylanexedens</name>
    <dbReference type="NCBI Taxonomy" id="528191"/>
    <lineage>
        <taxon>Bacteria</taxon>
        <taxon>Bacillati</taxon>
        <taxon>Bacillota</taxon>
        <taxon>Bacilli</taxon>
        <taxon>Bacillales</taxon>
        <taxon>Paenibacillaceae</taxon>
        <taxon>Paenibacillus</taxon>
    </lineage>
</organism>
<keyword evidence="3" id="KW-1185">Reference proteome</keyword>
<evidence type="ECO:0000256" key="1">
    <source>
        <dbReference type="SAM" id="MobiDB-lite"/>
    </source>
</evidence>
<evidence type="ECO:0000313" key="3">
    <source>
        <dbReference type="Proteomes" id="UP000810207"/>
    </source>
</evidence>
<dbReference type="Proteomes" id="UP000810207">
    <property type="component" value="Unassembled WGS sequence"/>
</dbReference>
<dbReference type="EMBL" id="JAGIKV010000001">
    <property type="protein sequence ID" value="MBP2243701.1"/>
    <property type="molecule type" value="Genomic_DNA"/>
</dbReference>
<sequence length="49" mass="5533">MLAPCYDPTGSREDDPESRDNGPRHGLDQASGKPWQKSIETDHCRIMAY</sequence>
<accession>A0ABS4RMQ3</accession>
<proteinExistence type="predicted"/>
<feature type="region of interest" description="Disordered" evidence="1">
    <location>
        <begin position="1"/>
        <end position="41"/>
    </location>
</feature>
<protein>
    <submittedName>
        <fullName evidence="2">Uncharacterized protein</fullName>
    </submittedName>
</protein>
<name>A0ABS4RMQ3_PAEXY</name>
<gene>
    <name evidence="2" type="ORF">J2Z28_000306</name>
</gene>
<reference evidence="2 3" key="1">
    <citation type="submission" date="2021-03" db="EMBL/GenBank/DDBJ databases">
        <title>Genomic Encyclopedia of Type Strains, Phase IV (KMG-IV): sequencing the most valuable type-strain genomes for metagenomic binning, comparative biology and taxonomic classification.</title>
        <authorList>
            <person name="Goeker M."/>
        </authorList>
    </citation>
    <scope>NUCLEOTIDE SEQUENCE [LARGE SCALE GENOMIC DNA]</scope>
    <source>
        <strain evidence="2 3">DSM 21292</strain>
    </source>
</reference>
<evidence type="ECO:0000313" key="2">
    <source>
        <dbReference type="EMBL" id="MBP2243701.1"/>
    </source>
</evidence>
<feature type="compositionally biased region" description="Basic and acidic residues" evidence="1">
    <location>
        <begin position="10"/>
        <end position="27"/>
    </location>
</feature>